<proteinExistence type="predicted"/>
<dbReference type="InterPro" id="IPR043128">
    <property type="entry name" value="Rev_trsase/Diguanyl_cyclase"/>
</dbReference>
<feature type="region of interest" description="Disordered" evidence="7">
    <location>
        <begin position="231"/>
        <end position="277"/>
    </location>
</feature>
<dbReference type="FunFam" id="3.30.70.270:FF:000100">
    <property type="entry name" value="Uncharacterized protein"/>
    <property type="match status" value="1"/>
</dbReference>
<dbReference type="GO" id="GO:0004519">
    <property type="term" value="F:endonuclease activity"/>
    <property type="evidence" value="ECO:0007669"/>
    <property type="project" value="UniProtKB-KW"/>
</dbReference>
<protein>
    <recommendedName>
        <fullName evidence="12">Endonuclease</fullName>
    </recommendedName>
</protein>
<dbReference type="CDD" id="cd01647">
    <property type="entry name" value="RT_LTR"/>
    <property type="match status" value="1"/>
</dbReference>
<dbReference type="GO" id="GO:0003676">
    <property type="term" value="F:nucleic acid binding"/>
    <property type="evidence" value="ECO:0007669"/>
    <property type="project" value="InterPro"/>
</dbReference>
<dbReference type="PROSITE" id="PS50878">
    <property type="entry name" value="RT_POL"/>
    <property type="match status" value="1"/>
</dbReference>
<evidence type="ECO:0000313" key="10">
    <source>
        <dbReference type="EMBL" id="KAK7102139.1"/>
    </source>
</evidence>
<keyword evidence="11" id="KW-1185">Reference proteome</keyword>
<evidence type="ECO:0000259" key="8">
    <source>
        <dbReference type="PROSITE" id="PS50878"/>
    </source>
</evidence>
<dbReference type="InterPro" id="IPR012337">
    <property type="entry name" value="RNaseH-like_sf"/>
</dbReference>
<feature type="domain" description="Reverse transcriptase" evidence="8">
    <location>
        <begin position="493"/>
        <end position="670"/>
    </location>
</feature>
<keyword evidence="1" id="KW-0808">Transferase</keyword>
<dbReference type="Gene3D" id="3.30.70.270">
    <property type="match status" value="2"/>
</dbReference>
<keyword evidence="4" id="KW-0255">Endonuclease</keyword>
<dbReference type="InterPro" id="IPR000477">
    <property type="entry name" value="RT_dom"/>
</dbReference>
<dbReference type="Gene3D" id="3.10.10.10">
    <property type="entry name" value="HIV Type 1 Reverse Transcriptase, subunit A, domain 1"/>
    <property type="match status" value="1"/>
</dbReference>
<dbReference type="Proteomes" id="UP001374579">
    <property type="component" value="Unassembled WGS sequence"/>
</dbReference>
<dbReference type="InterPro" id="IPR050951">
    <property type="entry name" value="Retrovirus_Pol_polyprotein"/>
</dbReference>
<feature type="compositionally biased region" description="Basic residues" evidence="7">
    <location>
        <begin position="1194"/>
        <end position="1211"/>
    </location>
</feature>
<feature type="region of interest" description="Disordered" evidence="7">
    <location>
        <begin position="1282"/>
        <end position="1335"/>
    </location>
</feature>
<accession>A0AAN9GC43</accession>
<dbReference type="Gene3D" id="1.10.340.70">
    <property type="match status" value="1"/>
</dbReference>
<evidence type="ECO:0000256" key="2">
    <source>
        <dbReference type="ARBA" id="ARBA00022695"/>
    </source>
</evidence>
<evidence type="ECO:0000256" key="5">
    <source>
        <dbReference type="ARBA" id="ARBA00022801"/>
    </source>
</evidence>
<dbReference type="GO" id="GO:0016787">
    <property type="term" value="F:hydrolase activity"/>
    <property type="evidence" value="ECO:0007669"/>
    <property type="project" value="UniProtKB-KW"/>
</dbReference>
<dbReference type="InterPro" id="IPR043502">
    <property type="entry name" value="DNA/RNA_pol_sf"/>
</dbReference>
<keyword evidence="3" id="KW-0540">Nuclease</keyword>
<dbReference type="GO" id="GO:0003964">
    <property type="term" value="F:RNA-directed DNA polymerase activity"/>
    <property type="evidence" value="ECO:0007669"/>
    <property type="project" value="UniProtKB-KW"/>
</dbReference>
<dbReference type="Pfam" id="PF00078">
    <property type="entry name" value="RVT_1"/>
    <property type="match status" value="1"/>
</dbReference>
<evidence type="ECO:0000256" key="6">
    <source>
        <dbReference type="ARBA" id="ARBA00022918"/>
    </source>
</evidence>
<evidence type="ECO:0000313" key="11">
    <source>
        <dbReference type="Proteomes" id="UP001374579"/>
    </source>
</evidence>
<evidence type="ECO:0000256" key="4">
    <source>
        <dbReference type="ARBA" id="ARBA00022759"/>
    </source>
</evidence>
<feature type="domain" description="Integrase catalytic" evidence="9">
    <location>
        <begin position="1030"/>
        <end position="1199"/>
    </location>
</feature>
<dbReference type="Pfam" id="PF17917">
    <property type="entry name" value="RT_RNaseH"/>
    <property type="match status" value="1"/>
</dbReference>
<dbReference type="CDD" id="cd05481">
    <property type="entry name" value="retropepsin_like_LTR_1"/>
    <property type="match status" value="1"/>
</dbReference>
<feature type="region of interest" description="Disordered" evidence="7">
    <location>
        <begin position="1247"/>
        <end position="1270"/>
    </location>
</feature>
<reference evidence="10 11" key="1">
    <citation type="submission" date="2024-02" db="EMBL/GenBank/DDBJ databases">
        <title>Chromosome-scale genome assembly of the rough periwinkle Littorina saxatilis.</title>
        <authorList>
            <person name="De Jode A."/>
            <person name="Faria R."/>
            <person name="Formenti G."/>
            <person name="Sims Y."/>
            <person name="Smith T.P."/>
            <person name="Tracey A."/>
            <person name="Wood J.M.D."/>
            <person name="Zagrodzka Z.B."/>
            <person name="Johannesson K."/>
            <person name="Butlin R.K."/>
            <person name="Leder E.H."/>
        </authorList>
    </citation>
    <scope>NUCLEOTIDE SEQUENCE [LARGE SCALE GENOMIC DNA]</scope>
    <source>
        <strain evidence="10">Snail1</strain>
        <tissue evidence="10">Muscle</tissue>
    </source>
</reference>
<gene>
    <name evidence="10" type="ORF">V1264_020405</name>
</gene>
<dbReference type="FunFam" id="3.30.70.270:FF:000026">
    <property type="entry name" value="Transposon Ty3-G Gag-Pol polyprotein"/>
    <property type="match status" value="1"/>
</dbReference>
<feature type="compositionally biased region" description="Basic residues" evidence="7">
    <location>
        <begin position="252"/>
        <end position="272"/>
    </location>
</feature>
<dbReference type="EMBL" id="JBAMIC010000010">
    <property type="protein sequence ID" value="KAK7102139.1"/>
    <property type="molecule type" value="Genomic_DNA"/>
</dbReference>
<dbReference type="InterPro" id="IPR001584">
    <property type="entry name" value="Integrase_cat-core"/>
</dbReference>
<dbReference type="InterPro" id="IPR041373">
    <property type="entry name" value="RT_RNaseH"/>
</dbReference>
<evidence type="ECO:0000256" key="3">
    <source>
        <dbReference type="ARBA" id="ARBA00022722"/>
    </source>
</evidence>
<evidence type="ECO:0000259" key="9">
    <source>
        <dbReference type="PROSITE" id="PS50994"/>
    </source>
</evidence>
<keyword evidence="5" id="KW-0378">Hydrolase</keyword>
<dbReference type="Pfam" id="PF17921">
    <property type="entry name" value="Integrase_H2C2"/>
    <property type="match status" value="1"/>
</dbReference>
<dbReference type="CDD" id="cd09274">
    <property type="entry name" value="RNase_HI_RT_Ty3"/>
    <property type="match status" value="1"/>
</dbReference>
<dbReference type="Gene3D" id="3.30.420.10">
    <property type="entry name" value="Ribonuclease H-like superfamily/Ribonuclease H"/>
    <property type="match status" value="1"/>
</dbReference>
<feature type="compositionally biased region" description="Polar residues" evidence="7">
    <location>
        <begin position="1295"/>
        <end position="1335"/>
    </location>
</feature>
<keyword evidence="2" id="KW-0548">Nucleotidyltransferase</keyword>
<dbReference type="FunFam" id="3.30.420.10:FF:000063">
    <property type="entry name" value="Retrovirus-related Pol polyprotein from transposon 297-like Protein"/>
    <property type="match status" value="1"/>
</dbReference>
<keyword evidence="6" id="KW-0695">RNA-directed DNA polymerase</keyword>
<evidence type="ECO:0008006" key="12">
    <source>
        <dbReference type="Google" id="ProtNLM"/>
    </source>
</evidence>
<dbReference type="PROSITE" id="PS50994">
    <property type="entry name" value="INTEGRASE"/>
    <property type="match status" value="1"/>
</dbReference>
<dbReference type="InterPro" id="IPR041588">
    <property type="entry name" value="Integrase_H2C2"/>
</dbReference>
<dbReference type="FunFam" id="3.10.20.370:FF:000001">
    <property type="entry name" value="Retrovirus-related Pol polyprotein from transposon 17.6-like protein"/>
    <property type="match status" value="1"/>
</dbReference>
<dbReference type="PANTHER" id="PTHR37984">
    <property type="entry name" value="PROTEIN CBG26694"/>
    <property type="match status" value="1"/>
</dbReference>
<sequence length="1335" mass="151316">MADAPLPRPKMDWSSDDKAQSLQDFKQLCDMWFKVKNTEKKLQHNYIMLWLGSEGLRLLNTWNITVEQLEDPKNIWDRLQLLQPPQNFRIHRLEMQRLTQRTGESVEDFCTRCRTKAIKCKYTDKAAEDERVLEQLIAGTSISTVQRELLSRDSTLTLATALELAKSHEATANHMRQMQELTATGSTIDAIRAKDSRACGNCGGKHPPRQCPAYGTKCSKCLRPNHWQKVCRSSTSGSTDRPGHAAQSLQQHKLRGRRRGRPGHQQGGRKHINAVQDISDDDPTDDFACLDFSSIETNNGDNRDELYASLDIKYSMPASLRVKVDTGAQGNILPLRIYRRMFPEQLNPEGFPAAGATELRRTVLQAYNGTLIKQFGVITIQCKFKKTEWHDAEFFVTDSNGPAILGLPSSRQLKLVTVHCAIQTAAAPALKPVKNASDLERTYPDRFEGIGKFEGELHITLKEGAQAVVQPPRKYPIQLLDEIKSELKKMENIGVITPVTEPTDWVNALAFSRKASGGLRVCLDPRALNQCIKRTHHKTPTIEEITNRLSGSKVFSKLDAKHGYWAIKFDEESSMLTTFNSPVGRFRFNRLPFGLNVSQDAFQQAMDRILSQCPGTIGITDDVIVHGKDEEDHDRNLHHLMDVARKCGLVFNSDKCHIKTSQIKFFGMIYDLEGVHPDPDKCSEIQALPAPKSVTDVQRFLGIVQFMSPFIPKLSDKTAPLRALTKKGVNFEWNSSLQKVFDDLKASICKDTALSFFDVSKKTTIQVDASKIGVGAALLQDGKPIAFASKALTDTEQRYANIERELLAVVFGCTRFHTYIYGKHFVVESDHKPLEQVQKKSLASTPPRLQRMMLQLQHYDVTIQYRPGKEMILADSLSRLNPTPGKSISLEQSIYAVQFSSDRLQELRQKTDADPDLAALRDTIIDGWPDNAKLLPKRLRDYWSCKDELSVEDDLVLKGDRIIIPAAMQAYILQNIHAGHQGSEKCKLRAKTCVYWRGINAHIDDWVKRCNVCQSNLNSQQAETLLPHDVPTRPWQNVGTDLFHFDGKEYILVSDYFSKMPFIRRLPAQPTSTSVITALKQLFSEHGIPTKVISDNGQQYDSNEFATFSAEWGFQHVTSSPRYPQSNGFAERMVQTVKKTLLKAKQSNSDPDLALLCLRTTPIDSSLPSPAELLYSRNLQSNLPHLAKPTPYNRKARRNLQVRQQNQKKYHDRSARDLPPLHTGQKVQMQENNGTWIPATVVNKRPEPRSYTIRTPNGGIYRRNRRQLRDLPTMQKRLTWADQQQDASLRPPRQDTPQPVNNTPQRSDNTESTVPTTLRRSNRHTQQPQRLIQTM</sequence>
<evidence type="ECO:0000256" key="7">
    <source>
        <dbReference type="SAM" id="MobiDB-lite"/>
    </source>
</evidence>
<dbReference type="GO" id="GO:0015074">
    <property type="term" value="P:DNA integration"/>
    <property type="evidence" value="ECO:0007669"/>
    <property type="project" value="InterPro"/>
</dbReference>
<dbReference type="PANTHER" id="PTHR37984:SF7">
    <property type="entry name" value="INTEGRASE CATALYTIC DOMAIN-CONTAINING PROTEIN"/>
    <property type="match status" value="1"/>
</dbReference>
<dbReference type="FunFam" id="1.10.340.70:FF:000003">
    <property type="entry name" value="Protein CBG25708"/>
    <property type="match status" value="1"/>
</dbReference>
<comment type="caution">
    <text evidence="10">The sequence shown here is derived from an EMBL/GenBank/DDBJ whole genome shotgun (WGS) entry which is preliminary data.</text>
</comment>
<dbReference type="SUPFAM" id="SSF53098">
    <property type="entry name" value="Ribonuclease H-like"/>
    <property type="match status" value="1"/>
</dbReference>
<organism evidence="10 11">
    <name type="scientific">Littorina saxatilis</name>
    <dbReference type="NCBI Taxonomy" id="31220"/>
    <lineage>
        <taxon>Eukaryota</taxon>
        <taxon>Metazoa</taxon>
        <taxon>Spiralia</taxon>
        <taxon>Lophotrochozoa</taxon>
        <taxon>Mollusca</taxon>
        <taxon>Gastropoda</taxon>
        <taxon>Caenogastropoda</taxon>
        <taxon>Littorinimorpha</taxon>
        <taxon>Littorinoidea</taxon>
        <taxon>Littorinidae</taxon>
        <taxon>Littorina</taxon>
    </lineage>
</organism>
<dbReference type="SUPFAM" id="SSF56672">
    <property type="entry name" value="DNA/RNA polymerases"/>
    <property type="match status" value="1"/>
</dbReference>
<dbReference type="InterPro" id="IPR036397">
    <property type="entry name" value="RNaseH_sf"/>
</dbReference>
<feature type="region of interest" description="Disordered" evidence="7">
    <location>
        <begin position="1182"/>
        <end position="1229"/>
    </location>
</feature>
<name>A0AAN9GC43_9CAEN</name>
<dbReference type="Pfam" id="PF00665">
    <property type="entry name" value="rve"/>
    <property type="match status" value="1"/>
</dbReference>
<evidence type="ECO:0000256" key="1">
    <source>
        <dbReference type="ARBA" id="ARBA00022679"/>
    </source>
</evidence>